<keyword evidence="4" id="KW-1003">Cell membrane</keyword>
<dbReference type="PANTHER" id="PTHR43297">
    <property type="entry name" value="OLIGOPEPTIDE TRANSPORT ATP-BINDING PROTEIN APPD"/>
    <property type="match status" value="1"/>
</dbReference>
<comment type="caution">
    <text evidence="7">The sequence shown here is derived from an EMBL/GenBank/DDBJ whole genome shotgun (WGS) entry which is preliminary data.</text>
</comment>
<organism evidence="7 8">
    <name type="scientific">Candidatus Segetimicrobium genomatis</name>
    <dbReference type="NCBI Taxonomy" id="2569760"/>
    <lineage>
        <taxon>Bacteria</taxon>
        <taxon>Bacillati</taxon>
        <taxon>Candidatus Sysuimicrobiota</taxon>
        <taxon>Candidatus Sysuimicrobiia</taxon>
        <taxon>Candidatus Sysuimicrobiales</taxon>
        <taxon>Candidatus Segetimicrobiaceae</taxon>
        <taxon>Candidatus Segetimicrobium</taxon>
    </lineage>
</organism>
<dbReference type="InterPro" id="IPR050388">
    <property type="entry name" value="ABC_Ni/Peptide_Import"/>
</dbReference>
<dbReference type="InterPro" id="IPR027417">
    <property type="entry name" value="P-loop_NTPase"/>
</dbReference>
<proteinExistence type="inferred from homology"/>
<evidence type="ECO:0000256" key="4">
    <source>
        <dbReference type="ARBA" id="ARBA00022475"/>
    </source>
</evidence>
<dbReference type="EMBL" id="VBAM01000251">
    <property type="protein sequence ID" value="TMJ11058.1"/>
    <property type="molecule type" value="Genomic_DNA"/>
</dbReference>
<evidence type="ECO:0000313" key="7">
    <source>
        <dbReference type="EMBL" id="TMJ11058.1"/>
    </source>
</evidence>
<evidence type="ECO:0000256" key="1">
    <source>
        <dbReference type="ARBA" id="ARBA00004370"/>
    </source>
</evidence>
<comment type="subcellular location">
    <subcellularLocation>
        <location evidence="1">Membrane</location>
    </subcellularLocation>
</comment>
<gene>
    <name evidence="7" type="ORF">E6H02_07260</name>
</gene>
<accession>A0A537LSR1</accession>
<comment type="similarity">
    <text evidence="2">Belongs to the ABC transporter superfamily.</text>
</comment>
<sequence>MTAPALEVAGLTVSYRRAGEWAAVVSGVSLAIDPGEAYGLVGESGSGKTTLALSLMRYLPRNG</sequence>
<name>A0A537LSR1_9BACT</name>
<feature type="non-terminal residue" evidence="7">
    <location>
        <position position="63"/>
    </location>
</feature>
<dbReference type="SUPFAM" id="SSF52540">
    <property type="entry name" value="P-loop containing nucleoside triphosphate hydrolases"/>
    <property type="match status" value="1"/>
</dbReference>
<dbReference type="Pfam" id="PF00005">
    <property type="entry name" value="ABC_tran"/>
    <property type="match status" value="1"/>
</dbReference>
<dbReference type="InterPro" id="IPR003439">
    <property type="entry name" value="ABC_transporter-like_ATP-bd"/>
</dbReference>
<dbReference type="GO" id="GO:0016887">
    <property type="term" value="F:ATP hydrolysis activity"/>
    <property type="evidence" value="ECO:0007669"/>
    <property type="project" value="InterPro"/>
</dbReference>
<evidence type="ECO:0000256" key="2">
    <source>
        <dbReference type="ARBA" id="ARBA00005417"/>
    </source>
</evidence>
<feature type="domain" description="ABC transporter" evidence="6">
    <location>
        <begin position="26"/>
        <end position="58"/>
    </location>
</feature>
<keyword evidence="5" id="KW-0472">Membrane</keyword>
<evidence type="ECO:0000256" key="3">
    <source>
        <dbReference type="ARBA" id="ARBA00022448"/>
    </source>
</evidence>
<evidence type="ECO:0000256" key="5">
    <source>
        <dbReference type="ARBA" id="ARBA00023136"/>
    </source>
</evidence>
<dbReference type="AlphaFoldDB" id="A0A537LSR1"/>
<evidence type="ECO:0000259" key="6">
    <source>
        <dbReference type="Pfam" id="PF00005"/>
    </source>
</evidence>
<keyword evidence="7" id="KW-0067">ATP-binding</keyword>
<keyword evidence="7" id="KW-0547">Nucleotide-binding</keyword>
<dbReference type="Gene3D" id="3.40.50.300">
    <property type="entry name" value="P-loop containing nucleotide triphosphate hydrolases"/>
    <property type="match status" value="1"/>
</dbReference>
<keyword evidence="3" id="KW-0813">Transport</keyword>
<protein>
    <submittedName>
        <fullName evidence="7">ATP-binding cassette domain-containing protein</fullName>
    </submittedName>
</protein>
<dbReference type="GO" id="GO:0005524">
    <property type="term" value="F:ATP binding"/>
    <property type="evidence" value="ECO:0007669"/>
    <property type="project" value="UniProtKB-KW"/>
</dbReference>
<reference evidence="7 8" key="1">
    <citation type="journal article" date="2019" name="Nat. Microbiol.">
        <title>Mediterranean grassland soil C-N compound turnover is dependent on rainfall and depth, and is mediated by genomically divergent microorganisms.</title>
        <authorList>
            <person name="Diamond S."/>
            <person name="Andeer P.F."/>
            <person name="Li Z."/>
            <person name="Crits-Christoph A."/>
            <person name="Burstein D."/>
            <person name="Anantharaman K."/>
            <person name="Lane K.R."/>
            <person name="Thomas B.C."/>
            <person name="Pan C."/>
            <person name="Northen T.R."/>
            <person name="Banfield J.F."/>
        </authorList>
    </citation>
    <scope>NUCLEOTIDE SEQUENCE [LARGE SCALE GENOMIC DNA]</scope>
    <source>
        <strain evidence="7">NP_5</strain>
    </source>
</reference>
<evidence type="ECO:0000313" key="8">
    <source>
        <dbReference type="Proteomes" id="UP000320393"/>
    </source>
</evidence>
<dbReference type="PANTHER" id="PTHR43297:SF2">
    <property type="entry name" value="DIPEPTIDE TRANSPORT ATP-BINDING PROTEIN DPPD"/>
    <property type="match status" value="1"/>
</dbReference>
<dbReference type="GO" id="GO:0016020">
    <property type="term" value="C:membrane"/>
    <property type="evidence" value="ECO:0007669"/>
    <property type="project" value="UniProtKB-SubCell"/>
</dbReference>
<dbReference type="Proteomes" id="UP000320393">
    <property type="component" value="Unassembled WGS sequence"/>
</dbReference>